<dbReference type="PANTHER" id="PTHR40279">
    <property type="entry name" value="PQQC-LIKE PROTEIN"/>
    <property type="match status" value="1"/>
</dbReference>
<name>A0A0K1Q215_9BACT</name>
<evidence type="ECO:0000256" key="2">
    <source>
        <dbReference type="SAM" id="MobiDB-lite"/>
    </source>
</evidence>
<dbReference type="AlphaFoldDB" id="A0A0K1Q215"/>
<dbReference type="Gene3D" id="1.20.910.10">
    <property type="entry name" value="Heme oxygenase-like"/>
    <property type="match status" value="1"/>
</dbReference>
<evidence type="ECO:0000313" key="4">
    <source>
        <dbReference type="Proteomes" id="UP000064967"/>
    </source>
</evidence>
<keyword evidence="4" id="KW-1185">Reference proteome</keyword>
<evidence type="ECO:0000313" key="3">
    <source>
        <dbReference type="EMBL" id="AKU99762.1"/>
    </source>
</evidence>
<dbReference type="EMBL" id="CP012333">
    <property type="protein sequence ID" value="AKU99762.1"/>
    <property type="molecule type" value="Genomic_DNA"/>
</dbReference>
<dbReference type="InterPro" id="IPR039068">
    <property type="entry name" value="PqqC-like"/>
</dbReference>
<reference evidence="3 4" key="1">
    <citation type="submission" date="2015-08" db="EMBL/GenBank/DDBJ databases">
        <authorList>
            <person name="Babu N.S."/>
            <person name="Beckwith C.J."/>
            <person name="Beseler K.G."/>
            <person name="Brison A."/>
            <person name="Carone J.V."/>
            <person name="Caskin T.P."/>
            <person name="Diamond M."/>
            <person name="Durham M.E."/>
            <person name="Foxe J.M."/>
            <person name="Go M."/>
            <person name="Henderson B.A."/>
            <person name="Jones I.B."/>
            <person name="McGettigan J.A."/>
            <person name="Micheletti S.J."/>
            <person name="Nasrallah M.E."/>
            <person name="Ortiz D."/>
            <person name="Piller C.R."/>
            <person name="Privatt S.R."/>
            <person name="Schneider S.L."/>
            <person name="Sharp S."/>
            <person name="Smith T.C."/>
            <person name="Stanton J.D."/>
            <person name="Ullery H.E."/>
            <person name="Wilson R.J."/>
            <person name="Serrano M.G."/>
            <person name="Buck G."/>
            <person name="Lee V."/>
            <person name="Wang Y."/>
            <person name="Carvalho R."/>
            <person name="Voegtly L."/>
            <person name="Shi R."/>
            <person name="Duckworth R."/>
            <person name="Johnson A."/>
            <person name="Loviza R."/>
            <person name="Walstead R."/>
            <person name="Shah Z."/>
            <person name="Kiflezghi M."/>
            <person name="Wade K."/>
            <person name="Ball S.L."/>
            <person name="Bradley K.W."/>
            <person name="Asai D.J."/>
            <person name="Bowman C.A."/>
            <person name="Russell D.A."/>
            <person name="Pope W.H."/>
            <person name="Jacobs-Sera D."/>
            <person name="Hendrix R.W."/>
            <person name="Hatfull G.F."/>
        </authorList>
    </citation>
    <scope>NUCLEOTIDE SEQUENCE [LARGE SCALE GENOMIC DNA]</scope>
    <source>
        <strain evidence="3 4">DSM 27648</strain>
    </source>
</reference>
<dbReference type="SMART" id="SM01236">
    <property type="entry name" value="Haem_oxygenase_2"/>
    <property type="match status" value="1"/>
</dbReference>
<gene>
    <name evidence="3" type="ORF">AKJ09_06426</name>
</gene>
<dbReference type="SUPFAM" id="SSF48613">
    <property type="entry name" value="Heme oxygenase-like"/>
    <property type="match status" value="1"/>
</dbReference>
<dbReference type="Proteomes" id="UP000064967">
    <property type="component" value="Chromosome"/>
</dbReference>
<accession>A0A0K1Q215</accession>
<dbReference type="InterPro" id="IPR016084">
    <property type="entry name" value="Haem_Oase-like_multi-hlx"/>
</dbReference>
<evidence type="ECO:0008006" key="5">
    <source>
        <dbReference type="Google" id="ProtNLM"/>
    </source>
</evidence>
<dbReference type="Pfam" id="PF14518">
    <property type="entry name" value="Haem_oxygenas_2"/>
    <property type="match status" value="1"/>
</dbReference>
<dbReference type="RefSeq" id="WP_146651163.1">
    <property type="nucleotide sequence ID" value="NZ_CP012333.1"/>
</dbReference>
<evidence type="ECO:0000256" key="1">
    <source>
        <dbReference type="ARBA" id="ARBA00023002"/>
    </source>
</evidence>
<dbReference type="OrthoDB" id="9800756at2"/>
<dbReference type="GO" id="GO:0016491">
    <property type="term" value="F:oxidoreductase activity"/>
    <property type="evidence" value="ECO:0007669"/>
    <property type="project" value="UniProtKB-KW"/>
</dbReference>
<dbReference type="KEGG" id="llu:AKJ09_06426"/>
<dbReference type="PANTHER" id="PTHR40279:SF3">
    <property type="entry name" value="4-AMINOBENZOATE SYNTHASE"/>
    <property type="match status" value="1"/>
</dbReference>
<keyword evidence="1" id="KW-0560">Oxidoreductase</keyword>
<organism evidence="3 4">
    <name type="scientific">Labilithrix luteola</name>
    <dbReference type="NCBI Taxonomy" id="1391654"/>
    <lineage>
        <taxon>Bacteria</taxon>
        <taxon>Pseudomonadati</taxon>
        <taxon>Myxococcota</taxon>
        <taxon>Polyangia</taxon>
        <taxon>Polyangiales</taxon>
        <taxon>Labilitrichaceae</taxon>
        <taxon>Labilithrix</taxon>
    </lineage>
</organism>
<feature type="compositionally biased region" description="Basic and acidic residues" evidence="2">
    <location>
        <begin position="243"/>
        <end position="252"/>
    </location>
</feature>
<protein>
    <recommendedName>
        <fullName evidence="5">Iron-containing redox enzyme family protein</fullName>
    </recommendedName>
</protein>
<feature type="region of interest" description="Disordered" evidence="2">
    <location>
        <begin position="242"/>
        <end position="269"/>
    </location>
</feature>
<proteinExistence type="predicted"/>
<sequence>MEHFKSPYSSVDFVSSRAIENERFFRDVLRNAKTHRFFAHPFMSTFERQNPSAGVVSFVLTSFYKIVTPFTGLLCSLGGRAPNLRARFALMDNIYEEMGCGDLSACHPSMYLKMLDSIGVSEATADAMPTLPSILRINEHLHDVVQRQSFAVACAVLASAEATIPPSFPVLAAVAKRAFPHVDMDFFDRHGPRDEGHSDDATMLFAVTADSSMYAAVEAGVKLDLDFRAELFDEWMTALNDSTTRRVSERPARPLSVRPPARDSVAPPG</sequence>